<evidence type="ECO:0000256" key="4">
    <source>
        <dbReference type="ARBA" id="ARBA00004613"/>
    </source>
</evidence>
<evidence type="ECO:0000256" key="9">
    <source>
        <dbReference type="ARBA" id="ARBA00022723"/>
    </source>
</evidence>
<evidence type="ECO:0000256" key="18">
    <source>
        <dbReference type="ARBA" id="ARBA00023228"/>
    </source>
</evidence>
<evidence type="ECO:0000256" key="10">
    <source>
        <dbReference type="ARBA" id="ARBA00022729"/>
    </source>
</evidence>
<evidence type="ECO:0000256" key="1">
    <source>
        <dbReference type="ARBA" id="ARBA00004240"/>
    </source>
</evidence>
<dbReference type="EMBL" id="SHNP01000002">
    <property type="protein sequence ID" value="MCX2973362.1"/>
    <property type="molecule type" value="Genomic_DNA"/>
</dbReference>
<dbReference type="SUPFAM" id="SSF53187">
    <property type="entry name" value="Zn-dependent exopeptidases"/>
    <property type="match status" value="1"/>
</dbReference>
<keyword evidence="12" id="KW-0256">Endoplasmic reticulum</keyword>
<keyword evidence="24" id="KW-1185">Reference proteome</keyword>
<comment type="caution">
    <text evidence="23">The sequence shown here is derived from an EMBL/GenBank/DDBJ whole genome shotgun (WGS) entry which is preliminary data.</text>
</comment>
<evidence type="ECO:0000256" key="7">
    <source>
        <dbReference type="ARBA" id="ARBA00022645"/>
    </source>
</evidence>
<keyword evidence="9" id="KW-0479">Metal-binding</keyword>
<dbReference type="Pfam" id="PF04389">
    <property type="entry name" value="Peptidase_M28"/>
    <property type="match status" value="1"/>
</dbReference>
<dbReference type="Gene3D" id="3.40.630.10">
    <property type="entry name" value="Zn peptidases"/>
    <property type="match status" value="1"/>
</dbReference>
<dbReference type="PANTHER" id="PTHR12053">
    <property type="entry name" value="PROTEASE FAMILY M28 PLASMA GLUTAMATE CARBOXYPEPTIDASE-RELATED"/>
    <property type="match status" value="1"/>
</dbReference>
<reference evidence="23" key="1">
    <citation type="submission" date="2019-02" db="EMBL/GenBank/DDBJ databases">
        <authorList>
            <person name="Li S.-H."/>
        </authorList>
    </citation>
    <scope>NUCLEOTIDE SEQUENCE</scope>
    <source>
        <strain evidence="23">IMCC8485</strain>
    </source>
</reference>
<keyword evidence="13" id="KW-0862">Zinc</keyword>
<evidence type="ECO:0000313" key="23">
    <source>
        <dbReference type="EMBL" id="MCX2973362.1"/>
    </source>
</evidence>
<dbReference type="InterPro" id="IPR039866">
    <property type="entry name" value="CPQ"/>
</dbReference>
<evidence type="ECO:0000256" key="15">
    <source>
        <dbReference type="ARBA" id="ARBA00023049"/>
    </source>
</evidence>
<comment type="subunit">
    <text evidence="19">Homodimer. The monomeric form is inactive while the homodimer is active.</text>
</comment>
<organism evidence="23 24">
    <name type="scientific">Candidatus Seongchinamella marina</name>
    <dbReference type="NCBI Taxonomy" id="2518990"/>
    <lineage>
        <taxon>Bacteria</taxon>
        <taxon>Pseudomonadati</taxon>
        <taxon>Pseudomonadota</taxon>
        <taxon>Gammaproteobacteria</taxon>
        <taxon>Cellvibrionales</taxon>
        <taxon>Halieaceae</taxon>
        <taxon>Seongchinamella</taxon>
    </lineage>
</organism>
<evidence type="ECO:0000256" key="19">
    <source>
        <dbReference type="ARBA" id="ARBA00025833"/>
    </source>
</evidence>
<evidence type="ECO:0000256" key="6">
    <source>
        <dbReference type="ARBA" id="ARBA00022525"/>
    </source>
</evidence>
<dbReference type="Proteomes" id="UP001143307">
    <property type="component" value="Unassembled WGS sequence"/>
</dbReference>
<name>A0ABT3STP9_9GAMM</name>
<keyword evidence="10 21" id="KW-0732">Signal</keyword>
<keyword evidence="6" id="KW-0964">Secreted</keyword>
<keyword evidence="7" id="KW-0121">Carboxypeptidase</keyword>
<evidence type="ECO:0000256" key="12">
    <source>
        <dbReference type="ARBA" id="ARBA00022824"/>
    </source>
</evidence>
<protein>
    <recommendedName>
        <fullName evidence="5">Carboxypeptidase Q</fullName>
    </recommendedName>
    <alternativeName>
        <fullName evidence="20">Plasma glutamate carboxypeptidase</fullName>
    </alternativeName>
</protein>
<evidence type="ECO:0000256" key="20">
    <source>
        <dbReference type="ARBA" id="ARBA00033328"/>
    </source>
</evidence>
<evidence type="ECO:0000256" key="11">
    <source>
        <dbReference type="ARBA" id="ARBA00022801"/>
    </source>
</evidence>
<feature type="signal peptide" evidence="21">
    <location>
        <begin position="1"/>
        <end position="15"/>
    </location>
</feature>
<evidence type="ECO:0000256" key="21">
    <source>
        <dbReference type="SAM" id="SignalP"/>
    </source>
</evidence>
<dbReference type="InterPro" id="IPR007484">
    <property type="entry name" value="Peptidase_M28"/>
</dbReference>
<evidence type="ECO:0000259" key="22">
    <source>
        <dbReference type="Pfam" id="PF04389"/>
    </source>
</evidence>
<evidence type="ECO:0000256" key="3">
    <source>
        <dbReference type="ARBA" id="ARBA00004555"/>
    </source>
</evidence>
<evidence type="ECO:0000256" key="5">
    <source>
        <dbReference type="ARBA" id="ARBA00014116"/>
    </source>
</evidence>
<keyword evidence="8" id="KW-0645">Protease</keyword>
<keyword evidence="16" id="KW-0865">Zymogen</keyword>
<dbReference type="Gene3D" id="3.50.30.30">
    <property type="match status" value="1"/>
</dbReference>
<proteinExistence type="predicted"/>
<sequence>MTPALTLLLSLQALAQTISPQLEARAALLASQAEQSNLGYSIVESLTTEVGPRLAGTEAEERARNWAVAKFESMGFANVRVETFALPVWERGVEWAQITAPYPQPLVVTALGGSISTGPDGVEGELASFPSLNALATAPAEIVKGKIILVDEVMTRTQDGSGYSVAAAKRRQAAYIAEEKGALAALIRSVGTSSHRFAHTGQMRRVTEVGEPQGVPAAAISAPDADQLQRILAAHSSLRLRLVLTPERRPAGVSGNVIAEIPGREAPDEIVLIGAHLDSWDLGTGAVDDGAGVGIVMAAAKAVMDAMPNGPRRTIRVVLFGAEEVGVVGGKAYAEAYANELANHIVASESDFGAGRIWRFNTGVVEDKVQVAQALGSVVRSMGAGPGSNAATGGPDMKYLREAGVPVVGLEQNGWDYFDLHHTPNDTLDKIDPQDLAQNVAAWTSFIYLAANSEDSYR</sequence>
<evidence type="ECO:0000256" key="2">
    <source>
        <dbReference type="ARBA" id="ARBA00004371"/>
    </source>
</evidence>
<evidence type="ECO:0000313" key="24">
    <source>
        <dbReference type="Proteomes" id="UP001143307"/>
    </source>
</evidence>
<keyword evidence="14" id="KW-0333">Golgi apparatus</keyword>
<comment type="subcellular location">
    <subcellularLocation>
        <location evidence="1">Endoplasmic reticulum</location>
    </subcellularLocation>
    <subcellularLocation>
        <location evidence="3">Golgi apparatus</location>
    </subcellularLocation>
    <subcellularLocation>
        <location evidence="2">Lysosome</location>
    </subcellularLocation>
    <subcellularLocation>
        <location evidence="4">Secreted</location>
    </subcellularLocation>
</comment>
<feature type="domain" description="Peptidase M28" evidence="22">
    <location>
        <begin position="256"/>
        <end position="443"/>
    </location>
</feature>
<evidence type="ECO:0000256" key="16">
    <source>
        <dbReference type="ARBA" id="ARBA00023145"/>
    </source>
</evidence>
<dbReference type="PANTHER" id="PTHR12053:SF3">
    <property type="entry name" value="CARBOXYPEPTIDASE Q"/>
    <property type="match status" value="1"/>
</dbReference>
<evidence type="ECO:0000256" key="14">
    <source>
        <dbReference type="ARBA" id="ARBA00023034"/>
    </source>
</evidence>
<evidence type="ECO:0000256" key="17">
    <source>
        <dbReference type="ARBA" id="ARBA00023180"/>
    </source>
</evidence>
<evidence type="ECO:0000256" key="13">
    <source>
        <dbReference type="ARBA" id="ARBA00022833"/>
    </source>
</evidence>
<keyword evidence="15" id="KW-0482">Metalloprotease</keyword>
<keyword evidence="18" id="KW-0458">Lysosome</keyword>
<keyword evidence="11" id="KW-0378">Hydrolase</keyword>
<gene>
    <name evidence="23" type="ORF">EYC87_07155</name>
</gene>
<keyword evidence="17" id="KW-0325">Glycoprotein</keyword>
<accession>A0ABT3STP9</accession>
<evidence type="ECO:0000256" key="8">
    <source>
        <dbReference type="ARBA" id="ARBA00022670"/>
    </source>
</evidence>
<feature type="chain" id="PRO_5045447097" description="Carboxypeptidase Q" evidence="21">
    <location>
        <begin position="16"/>
        <end position="458"/>
    </location>
</feature>